<keyword evidence="2 5" id="KW-0690">Ribosome biogenesis</keyword>
<feature type="domain" description="YqgF/RNase H-like" evidence="6">
    <location>
        <begin position="1"/>
        <end position="100"/>
    </location>
</feature>
<dbReference type="GO" id="GO:0005829">
    <property type="term" value="C:cytosol"/>
    <property type="evidence" value="ECO:0007669"/>
    <property type="project" value="TreeGrafter"/>
</dbReference>
<dbReference type="InterPro" id="IPR037027">
    <property type="entry name" value="YqgF/RNaseH-like_dom_sf"/>
</dbReference>
<proteinExistence type="inferred from homology"/>
<evidence type="ECO:0000259" key="6">
    <source>
        <dbReference type="SMART" id="SM00732"/>
    </source>
</evidence>
<comment type="subcellular location">
    <subcellularLocation>
        <location evidence="5">Cytoplasm</location>
    </subcellularLocation>
</comment>
<dbReference type="SUPFAM" id="SSF53098">
    <property type="entry name" value="Ribonuclease H-like"/>
    <property type="match status" value="1"/>
</dbReference>
<dbReference type="CDD" id="cd16964">
    <property type="entry name" value="YqgF"/>
    <property type="match status" value="1"/>
</dbReference>
<keyword evidence="3 5" id="KW-0540">Nuclease</keyword>
<dbReference type="EMBL" id="DRNB01000116">
    <property type="protein sequence ID" value="HHJ63879.1"/>
    <property type="molecule type" value="Genomic_DNA"/>
</dbReference>
<gene>
    <name evidence="7" type="primary">ruvX</name>
    <name evidence="7" type="ORF">ENJ61_03140</name>
</gene>
<reference evidence="7" key="1">
    <citation type="journal article" date="2020" name="mSystems">
        <title>Genome- and Community-Level Interaction Insights into Carbon Utilization and Element Cycling Functions of Hydrothermarchaeota in Hydrothermal Sediment.</title>
        <authorList>
            <person name="Zhou Z."/>
            <person name="Liu Y."/>
            <person name="Xu W."/>
            <person name="Pan J."/>
            <person name="Luo Z.H."/>
            <person name="Li M."/>
        </authorList>
    </citation>
    <scope>NUCLEOTIDE SEQUENCE [LARGE SCALE GENOMIC DNA]</scope>
    <source>
        <strain evidence="7">HyVt-501</strain>
    </source>
</reference>
<dbReference type="Gene3D" id="3.30.420.140">
    <property type="entry name" value="YqgF/RNase H-like domain"/>
    <property type="match status" value="1"/>
</dbReference>
<dbReference type="SMART" id="SM00732">
    <property type="entry name" value="YqgFc"/>
    <property type="match status" value="1"/>
</dbReference>
<evidence type="ECO:0000256" key="3">
    <source>
        <dbReference type="ARBA" id="ARBA00022722"/>
    </source>
</evidence>
<organism evidence="7">
    <name type="scientific">Aquifex aeolicus</name>
    <dbReference type="NCBI Taxonomy" id="63363"/>
    <lineage>
        <taxon>Bacteria</taxon>
        <taxon>Pseudomonadati</taxon>
        <taxon>Aquificota</taxon>
        <taxon>Aquificia</taxon>
        <taxon>Aquificales</taxon>
        <taxon>Aquificaceae</taxon>
        <taxon>Aquifex</taxon>
    </lineage>
</organism>
<dbReference type="HAMAP" id="MF_00651">
    <property type="entry name" value="Nuclease_YqgF"/>
    <property type="match status" value="1"/>
</dbReference>
<evidence type="ECO:0000313" key="7">
    <source>
        <dbReference type="EMBL" id="HHJ63879.1"/>
    </source>
</evidence>
<comment type="caution">
    <text evidence="7">The sequence shown here is derived from an EMBL/GenBank/DDBJ whole genome shotgun (WGS) entry which is preliminary data.</text>
</comment>
<accession>A0A7C5Q975</accession>
<dbReference type="InterPro" id="IPR012337">
    <property type="entry name" value="RNaseH-like_sf"/>
</dbReference>
<dbReference type="EC" id="3.1.-.-" evidence="5"/>
<dbReference type="Pfam" id="PF03652">
    <property type="entry name" value="RuvX"/>
    <property type="match status" value="1"/>
</dbReference>
<dbReference type="InterPro" id="IPR005227">
    <property type="entry name" value="YqgF"/>
</dbReference>
<sequence length="133" mass="14774">MKVLAIDFGLKRVGTAVGDTELRIAVPGKTLPNDDRLVERITGLVRSRGVKKVIVGMPLTPSGREGERAKAVKAFVEDLRRALPDVPVETWDERYTTQEAERRLSDLPPARRKKIIDAVSAQIILEEYLGSLL</sequence>
<dbReference type="GO" id="GO:0016788">
    <property type="term" value="F:hydrolase activity, acting on ester bonds"/>
    <property type="evidence" value="ECO:0007669"/>
    <property type="project" value="UniProtKB-UniRule"/>
</dbReference>
<dbReference type="NCBIfam" id="TIGR00250">
    <property type="entry name" value="RNAse_H_YqgF"/>
    <property type="match status" value="1"/>
</dbReference>
<dbReference type="PANTHER" id="PTHR33317">
    <property type="entry name" value="POLYNUCLEOTIDYL TRANSFERASE, RIBONUCLEASE H-LIKE SUPERFAMILY PROTEIN"/>
    <property type="match status" value="1"/>
</dbReference>
<dbReference type="Proteomes" id="UP000885792">
    <property type="component" value="Unassembled WGS sequence"/>
</dbReference>
<keyword evidence="1 5" id="KW-0963">Cytoplasm</keyword>
<evidence type="ECO:0000256" key="4">
    <source>
        <dbReference type="ARBA" id="ARBA00022801"/>
    </source>
</evidence>
<comment type="function">
    <text evidence="5">Could be a nuclease involved in processing of the 5'-end of pre-16S rRNA.</text>
</comment>
<dbReference type="AlphaFoldDB" id="A0A7C5Q975"/>
<evidence type="ECO:0000256" key="2">
    <source>
        <dbReference type="ARBA" id="ARBA00022517"/>
    </source>
</evidence>
<dbReference type="InterPro" id="IPR006641">
    <property type="entry name" value="YqgF/RNaseH-like_dom"/>
</dbReference>
<name>A0A7C5Q975_AQUAO</name>
<dbReference type="GO" id="GO:0000967">
    <property type="term" value="P:rRNA 5'-end processing"/>
    <property type="evidence" value="ECO:0007669"/>
    <property type="project" value="UniProtKB-UniRule"/>
</dbReference>
<dbReference type="GO" id="GO:0004518">
    <property type="term" value="F:nuclease activity"/>
    <property type="evidence" value="ECO:0007669"/>
    <property type="project" value="UniProtKB-KW"/>
</dbReference>
<protein>
    <recommendedName>
        <fullName evidence="5">Putative pre-16S rRNA nuclease</fullName>
        <ecNumber evidence="5">3.1.-.-</ecNumber>
    </recommendedName>
</protein>
<comment type="similarity">
    <text evidence="5">Belongs to the YqgF HJR family.</text>
</comment>
<dbReference type="PANTHER" id="PTHR33317:SF4">
    <property type="entry name" value="POLYNUCLEOTIDYL TRANSFERASE, RIBONUCLEASE H-LIKE SUPERFAMILY PROTEIN"/>
    <property type="match status" value="1"/>
</dbReference>
<evidence type="ECO:0000256" key="1">
    <source>
        <dbReference type="ARBA" id="ARBA00022490"/>
    </source>
</evidence>
<evidence type="ECO:0000256" key="5">
    <source>
        <dbReference type="HAMAP-Rule" id="MF_00651"/>
    </source>
</evidence>
<keyword evidence="4 5" id="KW-0378">Hydrolase</keyword>